<keyword evidence="2" id="KW-0175">Coiled coil</keyword>
<evidence type="ECO:0000256" key="3">
    <source>
        <dbReference type="SAM" id="MobiDB-lite"/>
    </source>
</evidence>
<gene>
    <name evidence="5" type="ORF">AKO1_006155</name>
</gene>
<evidence type="ECO:0000259" key="4">
    <source>
        <dbReference type="Pfam" id="PF09745"/>
    </source>
</evidence>
<feature type="compositionally biased region" description="Basic and acidic residues" evidence="3">
    <location>
        <begin position="73"/>
        <end position="92"/>
    </location>
</feature>
<keyword evidence="6" id="KW-1185">Reference proteome</keyword>
<feature type="region of interest" description="Disordered" evidence="3">
    <location>
        <begin position="150"/>
        <end position="267"/>
    </location>
</feature>
<dbReference type="PANTHER" id="PTHR31938:SF4">
    <property type="entry name" value="NUCLEAR SPECKLE SPLICING REGULATORY PROTEIN 1"/>
    <property type="match status" value="1"/>
</dbReference>
<evidence type="ECO:0000313" key="5">
    <source>
        <dbReference type="EMBL" id="KAL0476733.1"/>
    </source>
</evidence>
<accession>A0AAW2YHI4</accession>
<reference evidence="5 6" key="1">
    <citation type="submission" date="2024-03" db="EMBL/GenBank/DDBJ databases">
        <title>The Acrasis kona genome and developmental transcriptomes reveal deep origins of eukaryotic multicellular pathways.</title>
        <authorList>
            <person name="Sheikh S."/>
            <person name="Fu C.-J."/>
            <person name="Brown M.W."/>
            <person name="Baldauf S.L."/>
        </authorList>
    </citation>
    <scope>NUCLEOTIDE SEQUENCE [LARGE SCALE GENOMIC DNA]</scope>
    <source>
        <strain evidence="5 6">ATCC MYA-3509</strain>
    </source>
</reference>
<evidence type="ECO:0000313" key="6">
    <source>
        <dbReference type="Proteomes" id="UP001431209"/>
    </source>
</evidence>
<feature type="compositionally biased region" description="Polar residues" evidence="3">
    <location>
        <begin position="217"/>
        <end position="244"/>
    </location>
</feature>
<comment type="caution">
    <text evidence="5">The sequence shown here is derived from an EMBL/GenBank/DDBJ whole genome shotgun (WGS) entry which is preliminary data.</text>
</comment>
<feature type="compositionally biased region" description="Basic and acidic residues" evidence="3">
    <location>
        <begin position="150"/>
        <end position="168"/>
    </location>
</feature>
<comment type="similarity">
    <text evidence="1">Belongs to the NSRP1 family.</text>
</comment>
<feature type="compositionally biased region" description="Polar residues" evidence="3">
    <location>
        <begin position="1"/>
        <end position="10"/>
    </location>
</feature>
<dbReference type="Pfam" id="PF09745">
    <property type="entry name" value="NSRP1_N"/>
    <property type="match status" value="1"/>
</dbReference>
<feature type="region of interest" description="Disordered" evidence="3">
    <location>
        <begin position="1"/>
        <end position="100"/>
    </location>
</feature>
<protein>
    <recommendedName>
        <fullName evidence="4">Nuclear speckle splicing regulatory protein 1 N-terminal domain-containing protein</fullName>
    </recommendedName>
</protein>
<proteinExistence type="inferred from homology"/>
<dbReference type="AlphaFoldDB" id="A0AAW2YHI4"/>
<dbReference type="InterPro" id="IPR042816">
    <property type="entry name" value="Nsrp1"/>
</dbReference>
<evidence type="ECO:0000256" key="1">
    <source>
        <dbReference type="ARBA" id="ARBA00010126"/>
    </source>
</evidence>
<evidence type="ECO:0000256" key="2">
    <source>
        <dbReference type="ARBA" id="ARBA00023054"/>
    </source>
</evidence>
<dbReference type="PANTHER" id="PTHR31938">
    <property type="entry name" value="NUCLEAR SPECKLE SPLICING REGULATORY PROTEIN 1"/>
    <property type="match status" value="1"/>
</dbReference>
<feature type="compositionally biased region" description="Polar residues" evidence="3">
    <location>
        <begin position="182"/>
        <end position="199"/>
    </location>
</feature>
<name>A0AAW2YHI4_9EUKA</name>
<feature type="compositionally biased region" description="Acidic residues" evidence="3">
    <location>
        <begin position="24"/>
        <end position="33"/>
    </location>
</feature>
<dbReference type="InterPro" id="IPR018612">
    <property type="entry name" value="NSRP1_N"/>
</dbReference>
<sequence length="283" mass="33261">MFSFNVQSKQKSIEKKPHINNVFNEEDVEEQEVSDPKAFLLKQQEEQSRKARDSQQKNLEEDPNVYDFDSFYDEMKQEQAKKDQQRKEEKKKQTQSSKYIDALKKVAEQRKWERELNKDRQAIKNIEKEKEIYGDTESFVTSSYLKKIEERKKWEEDQKKKEELEKQQHVTKKGMSGFYTKLVSNLTDDTPTQAPSKAHTQIEAAPKKRHRSPPPSATATKNNTLPKQQDVQKQIQHCSDNNNYGEDVKEETIAPPPKIAKQDKSEAINAARERYLQRQAQKN</sequence>
<dbReference type="EMBL" id="JAOPGA020000078">
    <property type="protein sequence ID" value="KAL0476733.1"/>
    <property type="molecule type" value="Genomic_DNA"/>
</dbReference>
<dbReference type="Proteomes" id="UP001431209">
    <property type="component" value="Unassembled WGS sequence"/>
</dbReference>
<feature type="non-terminal residue" evidence="5">
    <location>
        <position position="283"/>
    </location>
</feature>
<feature type="domain" description="Nuclear speckle splicing regulatory protein 1 N-terminal" evidence="4">
    <location>
        <begin position="52"/>
        <end position="173"/>
    </location>
</feature>
<organism evidence="5 6">
    <name type="scientific">Acrasis kona</name>
    <dbReference type="NCBI Taxonomy" id="1008807"/>
    <lineage>
        <taxon>Eukaryota</taxon>
        <taxon>Discoba</taxon>
        <taxon>Heterolobosea</taxon>
        <taxon>Tetramitia</taxon>
        <taxon>Eutetramitia</taxon>
        <taxon>Acrasidae</taxon>
        <taxon>Acrasis</taxon>
    </lineage>
</organism>
<dbReference type="GO" id="GO:0000381">
    <property type="term" value="P:regulation of alternative mRNA splicing, via spliceosome"/>
    <property type="evidence" value="ECO:0007669"/>
    <property type="project" value="InterPro"/>
</dbReference>
<feature type="compositionally biased region" description="Basic and acidic residues" evidence="3">
    <location>
        <begin position="43"/>
        <end position="60"/>
    </location>
</feature>